<dbReference type="RefSeq" id="WP_341611450.1">
    <property type="nucleotide sequence ID" value="NZ_JBBWSC010000003.1"/>
</dbReference>
<organism evidence="7 8">
    <name type="scientific">Staphylococcus debuckii</name>
    <dbReference type="NCBI Taxonomy" id="2044912"/>
    <lineage>
        <taxon>Bacteria</taxon>
        <taxon>Bacillati</taxon>
        <taxon>Bacillota</taxon>
        <taxon>Bacilli</taxon>
        <taxon>Bacillales</taxon>
        <taxon>Staphylococcaceae</taxon>
        <taxon>Staphylococcus</taxon>
    </lineage>
</organism>
<dbReference type="Pfam" id="PF12698">
    <property type="entry name" value="ABC2_membrane_3"/>
    <property type="match status" value="1"/>
</dbReference>
<evidence type="ECO:0000256" key="5">
    <source>
        <dbReference type="SAM" id="Phobius"/>
    </source>
</evidence>
<feature type="transmembrane region" description="Helical" evidence="5">
    <location>
        <begin position="53"/>
        <end position="75"/>
    </location>
</feature>
<dbReference type="InterPro" id="IPR013525">
    <property type="entry name" value="ABC2_TM"/>
</dbReference>
<comment type="subcellular location">
    <subcellularLocation>
        <location evidence="1">Membrane</location>
        <topology evidence="1">Multi-pass membrane protein</topology>
    </subcellularLocation>
</comment>
<proteinExistence type="predicted"/>
<evidence type="ECO:0000256" key="4">
    <source>
        <dbReference type="ARBA" id="ARBA00023136"/>
    </source>
</evidence>
<dbReference type="PIRSF" id="PIRSF006648">
    <property type="entry name" value="DrrB"/>
    <property type="match status" value="1"/>
</dbReference>
<accession>A0ABU9EWK4</accession>
<keyword evidence="3 5" id="KW-1133">Transmembrane helix</keyword>
<dbReference type="InterPro" id="IPR051328">
    <property type="entry name" value="T7SS_ABC-Transporter"/>
</dbReference>
<evidence type="ECO:0000313" key="8">
    <source>
        <dbReference type="Proteomes" id="UP001380601"/>
    </source>
</evidence>
<evidence type="ECO:0000256" key="2">
    <source>
        <dbReference type="ARBA" id="ARBA00022692"/>
    </source>
</evidence>
<keyword evidence="4 5" id="KW-0472">Membrane</keyword>
<gene>
    <name evidence="7" type="ORF">AADA34_03765</name>
</gene>
<evidence type="ECO:0000259" key="6">
    <source>
        <dbReference type="Pfam" id="PF12698"/>
    </source>
</evidence>
<feature type="transmembrane region" description="Helical" evidence="5">
    <location>
        <begin position="96"/>
        <end position="119"/>
    </location>
</feature>
<protein>
    <submittedName>
        <fullName evidence="7">ABC transporter permease</fullName>
    </submittedName>
</protein>
<name>A0ABU9EWK4_9STAP</name>
<feature type="transmembrane region" description="Helical" evidence="5">
    <location>
        <begin position="20"/>
        <end position="41"/>
    </location>
</feature>
<dbReference type="PANTHER" id="PTHR43077:SF11">
    <property type="entry name" value="TRANSPORT PERMEASE YVFS-RELATED"/>
    <property type="match status" value="1"/>
</dbReference>
<dbReference type="PANTHER" id="PTHR43077">
    <property type="entry name" value="TRANSPORT PERMEASE YVFS-RELATED"/>
    <property type="match status" value="1"/>
</dbReference>
<feature type="transmembrane region" description="Helical" evidence="5">
    <location>
        <begin position="164"/>
        <end position="182"/>
    </location>
</feature>
<sequence length="243" mass="27723">MILSYLKLDIRTTFRQKTYLFLSIALPLIFFLVFTSIGNVPKSQAQTIYKESLFSMAVFSLTSFCLMTFPIELIGDKQSGWQKKILSTSMKIHQYYLAKILKIMGLFALSIVLIFIAAATLRGVRMPLEEWLTAGLLLWVGSSLFLSVGVLLSQISDIKKASSIGNLFYLLLAIAGGLWFPIKLFPHWLQTIAHWTPTYHLKNVVFSYTTTHSISWYSFGVLFIYSILFLIIAFYIQQKTDVI</sequence>
<evidence type="ECO:0000313" key="7">
    <source>
        <dbReference type="EMBL" id="MEL0537845.1"/>
    </source>
</evidence>
<keyword evidence="8" id="KW-1185">Reference proteome</keyword>
<reference evidence="7 8" key="1">
    <citation type="submission" date="2024-04" db="EMBL/GenBank/DDBJ databases">
        <title>Staphylococcus debuckii a clinical isolate.</title>
        <authorList>
            <person name="Magnan C."/>
            <person name="Plumet L."/>
            <person name="Morsli M."/>
            <person name="Molle V."/>
            <person name="Lavigne J.-P."/>
        </authorList>
    </citation>
    <scope>NUCLEOTIDE SEQUENCE [LARGE SCALE GENOMIC DNA]</scope>
    <source>
        <strain evidence="7 8">NSD001</strain>
    </source>
</reference>
<feature type="domain" description="ABC-2 type transporter transmembrane" evidence="6">
    <location>
        <begin position="40"/>
        <end position="235"/>
    </location>
</feature>
<dbReference type="InterPro" id="IPR000412">
    <property type="entry name" value="ABC_2_transport"/>
</dbReference>
<comment type="caution">
    <text evidence="7">The sequence shown here is derived from an EMBL/GenBank/DDBJ whole genome shotgun (WGS) entry which is preliminary data.</text>
</comment>
<feature type="transmembrane region" description="Helical" evidence="5">
    <location>
        <begin position="131"/>
        <end position="152"/>
    </location>
</feature>
<keyword evidence="2 5" id="KW-0812">Transmembrane</keyword>
<dbReference type="Proteomes" id="UP001380601">
    <property type="component" value="Unassembled WGS sequence"/>
</dbReference>
<evidence type="ECO:0000256" key="3">
    <source>
        <dbReference type="ARBA" id="ARBA00022989"/>
    </source>
</evidence>
<feature type="transmembrane region" description="Helical" evidence="5">
    <location>
        <begin position="214"/>
        <end position="236"/>
    </location>
</feature>
<dbReference type="EMBL" id="JBBWSC010000003">
    <property type="protein sequence ID" value="MEL0537845.1"/>
    <property type="molecule type" value="Genomic_DNA"/>
</dbReference>
<evidence type="ECO:0000256" key="1">
    <source>
        <dbReference type="ARBA" id="ARBA00004141"/>
    </source>
</evidence>